<organism evidence="1 2">
    <name type="scientific">Haematococcus lacustris</name>
    <name type="common">Green alga</name>
    <name type="synonym">Haematococcus pluvialis</name>
    <dbReference type="NCBI Taxonomy" id="44745"/>
    <lineage>
        <taxon>Eukaryota</taxon>
        <taxon>Viridiplantae</taxon>
        <taxon>Chlorophyta</taxon>
        <taxon>core chlorophytes</taxon>
        <taxon>Chlorophyceae</taxon>
        <taxon>CS clade</taxon>
        <taxon>Chlamydomonadales</taxon>
        <taxon>Haematococcaceae</taxon>
        <taxon>Haematococcus</taxon>
    </lineage>
</organism>
<dbReference type="EMBL" id="BLLF01000035">
    <property type="protein sequence ID" value="GFH06357.1"/>
    <property type="molecule type" value="Genomic_DNA"/>
</dbReference>
<reference evidence="1 2" key="1">
    <citation type="submission" date="2020-02" db="EMBL/GenBank/DDBJ databases">
        <title>Draft genome sequence of Haematococcus lacustris strain NIES-144.</title>
        <authorList>
            <person name="Morimoto D."/>
            <person name="Nakagawa S."/>
            <person name="Yoshida T."/>
            <person name="Sawayama S."/>
        </authorList>
    </citation>
    <scope>NUCLEOTIDE SEQUENCE [LARGE SCALE GENOMIC DNA]</scope>
    <source>
        <strain evidence="1 2">NIES-144</strain>
    </source>
</reference>
<gene>
    <name evidence="1" type="ORF">HaLaN_00974</name>
</gene>
<keyword evidence="2" id="KW-1185">Reference proteome</keyword>
<accession>A0A699Y847</accession>
<comment type="caution">
    <text evidence="1">The sequence shown here is derived from an EMBL/GenBank/DDBJ whole genome shotgun (WGS) entry which is preliminary data.</text>
</comment>
<evidence type="ECO:0000313" key="2">
    <source>
        <dbReference type="Proteomes" id="UP000485058"/>
    </source>
</evidence>
<dbReference type="Proteomes" id="UP000485058">
    <property type="component" value="Unassembled WGS sequence"/>
</dbReference>
<evidence type="ECO:0000313" key="1">
    <source>
        <dbReference type="EMBL" id="GFH06357.1"/>
    </source>
</evidence>
<name>A0A699Y847_HAELA</name>
<dbReference type="AlphaFoldDB" id="A0A699Y847"/>
<sequence length="102" mass="10691">MESPFSAQPSPAQLDELRAAIRHQLQTLNVGSTLADLVNELRLAGDTAAVKPDLALQLLQERGIVDSIARTITAPAQAVASATAACMVAQYMQAQAPAPSPR</sequence>
<proteinExistence type="predicted"/>
<protein>
    <submittedName>
        <fullName evidence="1">Uncharacterized protein</fullName>
    </submittedName>
</protein>